<gene>
    <name evidence="1" type="ORF">HMPREF9446_02604</name>
</gene>
<sequence>MKKLTKKGTSLNEAMKNLWKTRIMLEKEFTETCAEWMATRIGDLIDYMQYGHALIACHRQDGTFRLAKATLLPYEACFHRKYETARVKGTIVFWDVEQQAWRNFQLENFLEWRPVV</sequence>
<protein>
    <recommendedName>
        <fullName evidence="3">DUF2693 domain-containing protein</fullName>
    </recommendedName>
</protein>
<proteinExistence type="predicted"/>
<reference evidence="1 2" key="1">
    <citation type="submission" date="2011-02" db="EMBL/GenBank/DDBJ databases">
        <authorList>
            <person name="Weinstock G."/>
            <person name="Sodergren E."/>
            <person name="Clifton S."/>
            <person name="Fulton L."/>
            <person name="Fulton B."/>
            <person name="Courtney L."/>
            <person name="Fronick C."/>
            <person name="Harrison M."/>
            <person name="Strong C."/>
            <person name="Farmer C."/>
            <person name="Delahaunty K."/>
            <person name="Markovic C."/>
            <person name="Hall O."/>
            <person name="Minx P."/>
            <person name="Tomlinson C."/>
            <person name="Mitreva M."/>
            <person name="Hou S."/>
            <person name="Chen J."/>
            <person name="Wollam A."/>
            <person name="Pepin K.H."/>
            <person name="Johnson M."/>
            <person name="Bhonagiri V."/>
            <person name="Zhang X."/>
            <person name="Suruliraj S."/>
            <person name="Warren W."/>
            <person name="Chinwalla A."/>
            <person name="Mardis E.R."/>
            <person name="Wilson R.K."/>
        </authorList>
    </citation>
    <scope>NUCLEOTIDE SEQUENCE [LARGE SCALE GENOMIC DNA]</scope>
    <source>
        <strain evidence="1 2">YIT 12057</strain>
    </source>
</reference>
<dbReference type="Pfam" id="PF10902">
    <property type="entry name" value="WYL_2"/>
    <property type="match status" value="1"/>
</dbReference>
<dbReference type="EMBL" id="AFBN01000055">
    <property type="protein sequence ID" value="EGF55660.1"/>
    <property type="molecule type" value="Genomic_DNA"/>
</dbReference>
<comment type="caution">
    <text evidence="1">The sequence shown here is derived from an EMBL/GenBank/DDBJ whole genome shotgun (WGS) entry which is preliminary data.</text>
</comment>
<dbReference type="GeneID" id="86050100"/>
<evidence type="ECO:0000313" key="2">
    <source>
        <dbReference type="Proteomes" id="UP000003416"/>
    </source>
</evidence>
<evidence type="ECO:0008006" key="3">
    <source>
        <dbReference type="Google" id="ProtNLM"/>
    </source>
</evidence>
<accession>F3PV30</accession>
<dbReference type="RefSeq" id="WP_009125855.1">
    <property type="nucleotide sequence ID" value="NZ_GL882652.1"/>
</dbReference>
<dbReference type="InterPro" id="IPR024401">
    <property type="entry name" value="WYL_prot"/>
</dbReference>
<dbReference type="AlphaFoldDB" id="F3PV30"/>
<dbReference type="eggNOG" id="ENOG5030WY4">
    <property type="taxonomic scope" value="Bacteria"/>
</dbReference>
<dbReference type="HOGENOM" id="CLU_165939_0_0_10"/>
<dbReference type="Proteomes" id="UP000003416">
    <property type="component" value="Unassembled WGS sequence"/>
</dbReference>
<keyword evidence="2" id="KW-1185">Reference proteome</keyword>
<name>F3PV30_9BACE</name>
<evidence type="ECO:0000313" key="1">
    <source>
        <dbReference type="EMBL" id="EGF55660.1"/>
    </source>
</evidence>
<organism evidence="1 2">
    <name type="scientific">Bacteroides fluxus YIT 12057</name>
    <dbReference type="NCBI Taxonomy" id="763034"/>
    <lineage>
        <taxon>Bacteria</taxon>
        <taxon>Pseudomonadati</taxon>
        <taxon>Bacteroidota</taxon>
        <taxon>Bacteroidia</taxon>
        <taxon>Bacteroidales</taxon>
        <taxon>Bacteroidaceae</taxon>
        <taxon>Bacteroides</taxon>
    </lineage>
</organism>